<evidence type="ECO:0000256" key="3">
    <source>
        <dbReference type="ARBA" id="ARBA00005923"/>
    </source>
</evidence>
<dbReference type="KEGG" id="dpa:109541886"/>
<dbReference type="GO" id="GO:0032981">
    <property type="term" value="P:mitochondrial respiratory chain complex I assembly"/>
    <property type="evidence" value="ECO:0007669"/>
    <property type="project" value="TreeGrafter"/>
</dbReference>
<sequence>MLLTRASATLRAVATLAKNKNQVTRLSIRNHGACNYRSPPVPPGKNIVLAAEVVQGFMWWWILWHCWTEPGHLFGEFDYPDVRKWTDEELGIPSELELDE</sequence>
<keyword evidence="5" id="KW-0813">Transport</keyword>
<evidence type="ECO:0000313" key="12">
    <source>
        <dbReference type="EnsemblMetazoa" id="XP_019766442.1"/>
    </source>
</evidence>
<reference evidence="12" key="2">
    <citation type="submission" date="2024-08" db="UniProtKB">
        <authorList>
            <consortium name="EnsemblMetazoa"/>
        </authorList>
    </citation>
    <scope>IDENTIFICATION</scope>
</reference>
<dbReference type="GO" id="GO:0045271">
    <property type="term" value="C:respiratory chain complex I"/>
    <property type="evidence" value="ECO:0007669"/>
    <property type="project" value="InterPro"/>
</dbReference>
<comment type="function">
    <text evidence="1">Accessory subunit of the mitochondrial membrane respiratory chain NADH dehydrogenase (Complex I), that is believed not to be involved in catalysis. Complex I functions in the transfer of electrons from NADH to the respiratory chain. The immediate electron acceptor for the enzyme is believed to be ubiquinone.</text>
</comment>
<proteinExistence type="inferred from homology"/>
<evidence type="ECO:0000256" key="4">
    <source>
        <dbReference type="ARBA" id="ARBA00011533"/>
    </source>
</evidence>
<evidence type="ECO:0000256" key="10">
    <source>
        <dbReference type="ARBA" id="ARBA00023128"/>
    </source>
</evidence>
<keyword evidence="8" id="KW-0809">Transit peptide</keyword>
<comment type="subunit">
    <text evidence="4">Complex I is composed of 45 different subunits.</text>
</comment>
<keyword evidence="7" id="KW-0999">Mitochondrion inner membrane</keyword>
<keyword evidence="6" id="KW-0679">Respiratory chain</keyword>
<dbReference type="GO" id="GO:0005743">
    <property type="term" value="C:mitochondrial inner membrane"/>
    <property type="evidence" value="ECO:0007669"/>
    <property type="project" value="UniProtKB-SubCell"/>
</dbReference>
<dbReference type="GeneID" id="109541886"/>
<evidence type="ECO:0000256" key="11">
    <source>
        <dbReference type="ARBA" id="ARBA00023136"/>
    </source>
</evidence>
<evidence type="ECO:0000256" key="8">
    <source>
        <dbReference type="ARBA" id="ARBA00022946"/>
    </source>
</evidence>
<comment type="similarity">
    <text evidence="3">Belongs to the complex I NDUFB2 subunit family.</text>
</comment>
<evidence type="ECO:0008006" key="14">
    <source>
        <dbReference type="Google" id="ProtNLM"/>
    </source>
</evidence>
<evidence type="ECO:0000256" key="5">
    <source>
        <dbReference type="ARBA" id="ARBA00022448"/>
    </source>
</evidence>
<keyword evidence="13" id="KW-1185">Reference proteome</keyword>
<evidence type="ECO:0000256" key="7">
    <source>
        <dbReference type="ARBA" id="ARBA00022792"/>
    </source>
</evidence>
<dbReference type="AlphaFoldDB" id="A0AAR5PZQ7"/>
<dbReference type="Proteomes" id="UP000019118">
    <property type="component" value="Unassembled WGS sequence"/>
</dbReference>
<keyword evidence="10" id="KW-0496">Mitochondrion</keyword>
<dbReference type="EnsemblMetazoa" id="XM_019910883.1">
    <property type="protein sequence ID" value="XP_019766442.1"/>
    <property type="gene ID" value="LOC109541886"/>
</dbReference>
<evidence type="ECO:0000256" key="1">
    <source>
        <dbReference type="ARBA" id="ARBA00003195"/>
    </source>
</evidence>
<evidence type="ECO:0000256" key="2">
    <source>
        <dbReference type="ARBA" id="ARBA00004443"/>
    </source>
</evidence>
<evidence type="ECO:0000256" key="9">
    <source>
        <dbReference type="ARBA" id="ARBA00022982"/>
    </source>
</evidence>
<keyword evidence="11" id="KW-0472">Membrane</keyword>
<evidence type="ECO:0000313" key="13">
    <source>
        <dbReference type="Proteomes" id="UP000019118"/>
    </source>
</evidence>
<dbReference type="PANTHER" id="PTHR15223">
    <property type="entry name" value="NADH-UBIQUINONE OXIDOREDUCTASE AGGG SUBUNIT"/>
    <property type="match status" value="1"/>
</dbReference>
<dbReference type="RefSeq" id="XP_019766442.1">
    <property type="nucleotide sequence ID" value="XM_019910883.2"/>
</dbReference>
<dbReference type="InterPro" id="IPR026627">
    <property type="entry name" value="NDUFB2_animal"/>
</dbReference>
<reference evidence="13" key="1">
    <citation type="journal article" date="2013" name="Genome Biol.">
        <title>Draft genome of the mountain pine beetle, Dendroctonus ponderosae Hopkins, a major forest pest.</title>
        <authorList>
            <person name="Keeling C.I."/>
            <person name="Yuen M.M."/>
            <person name="Liao N.Y."/>
            <person name="Docking T.R."/>
            <person name="Chan S.K."/>
            <person name="Taylor G.A."/>
            <person name="Palmquist D.L."/>
            <person name="Jackman S.D."/>
            <person name="Nguyen A."/>
            <person name="Li M."/>
            <person name="Henderson H."/>
            <person name="Janes J.K."/>
            <person name="Zhao Y."/>
            <person name="Pandoh P."/>
            <person name="Moore R."/>
            <person name="Sperling F.A."/>
            <person name="Huber D.P."/>
            <person name="Birol I."/>
            <person name="Jones S.J."/>
            <person name="Bohlmann J."/>
        </authorList>
    </citation>
    <scope>NUCLEOTIDE SEQUENCE</scope>
</reference>
<protein>
    <recommendedName>
        <fullName evidence="14">NADH dehydrogenase [ubiquinone] 1 beta subcomplex subunit 2, mitochondrial</fullName>
    </recommendedName>
</protein>
<comment type="subcellular location">
    <subcellularLocation>
        <location evidence="2">Mitochondrion inner membrane</location>
        <topology evidence="2">Peripheral membrane protein</topology>
        <orientation evidence="2">Matrix side</orientation>
    </subcellularLocation>
</comment>
<accession>A0AAR5PZQ7</accession>
<organism evidence="12 13">
    <name type="scientific">Dendroctonus ponderosae</name>
    <name type="common">Mountain pine beetle</name>
    <dbReference type="NCBI Taxonomy" id="77166"/>
    <lineage>
        <taxon>Eukaryota</taxon>
        <taxon>Metazoa</taxon>
        <taxon>Ecdysozoa</taxon>
        <taxon>Arthropoda</taxon>
        <taxon>Hexapoda</taxon>
        <taxon>Insecta</taxon>
        <taxon>Pterygota</taxon>
        <taxon>Neoptera</taxon>
        <taxon>Endopterygota</taxon>
        <taxon>Coleoptera</taxon>
        <taxon>Polyphaga</taxon>
        <taxon>Cucujiformia</taxon>
        <taxon>Curculionidae</taxon>
        <taxon>Scolytinae</taxon>
        <taxon>Dendroctonus</taxon>
    </lineage>
</organism>
<evidence type="ECO:0000256" key="6">
    <source>
        <dbReference type="ARBA" id="ARBA00022660"/>
    </source>
</evidence>
<keyword evidence="9" id="KW-0249">Electron transport</keyword>
<name>A0AAR5PZQ7_DENPD</name>
<dbReference type="Pfam" id="PF14813">
    <property type="entry name" value="NADH_B2"/>
    <property type="match status" value="1"/>
</dbReference>
<dbReference type="PANTHER" id="PTHR15223:SF1">
    <property type="entry name" value="NADH DEHYDROGENASE [UBIQUINONE] 1 BETA SUBCOMPLEX SUBUNIT 2, MITOCHONDRIAL"/>
    <property type="match status" value="1"/>
</dbReference>